<proteinExistence type="predicted"/>
<dbReference type="EMBL" id="MN738809">
    <property type="protein sequence ID" value="QHS84518.1"/>
    <property type="molecule type" value="Genomic_DNA"/>
</dbReference>
<protein>
    <submittedName>
        <fullName evidence="1">Uncharacterized protein</fullName>
    </submittedName>
</protein>
<accession>A0A6C0AXN6</accession>
<sequence>MTSTRNINSKGNYSLEQKMSKYILNNLAFYNGPNGRAANPAFSELYSPSYIPADNLSYNSTDIESELFGIGSTNLVKEKAPVNPDLKNLPTVSFFERPNIVPQKKVDELKGQRPFIV</sequence>
<name>A0A6C0AXN6_9ZZZZ</name>
<reference evidence="1" key="1">
    <citation type="journal article" date="2020" name="Nature">
        <title>Giant virus diversity and host interactions through global metagenomics.</title>
        <authorList>
            <person name="Schulz F."/>
            <person name="Roux S."/>
            <person name="Paez-Espino D."/>
            <person name="Jungbluth S."/>
            <person name="Walsh D.A."/>
            <person name="Denef V.J."/>
            <person name="McMahon K.D."/>
            <person name="Konstantinidis K.T."/>
            <person name="Eloe-Fadrosh E.A."/>
            <person name="Kyrpides N.C."/>
            <person name="Woyke T."/>
        </authorList>
    </citation>
    <scope>NUCLEOTIDE SEQUENCE</scope>
    <source>
        <strain evidence="1">GVMAG-S-ERX556022-25</strain>
    </source>
</reference>
<evidence type="ECO:0000313" key="1">
    <source>
        <dbReference type="EMBL" id="QHS84518.1"/>
    </source>
</evidence>
<organism evidence="1">
    <name type="scientific">viral metagenome</name>
    <dbReference type="NCBI Taxonomy" id="1070528"/>
    <lineage>
        <taxon>unclassified sequences</taxon>
        <taxon>metagenomes</taxon>
        <taxon>organismal metagenomes</taxon>
    </lineage>
</organism>
<dbReference type="AlphaFoldDB" id="A0A6C0AXN6"/>